<evidence type="ECO:0000313" key="2">
    <source>
        <dbReference type="EMBL" id="EMA60370.1"/>
    </source>
</evidence>
<gene>
    <name evidence="2" type="ORF">C468_13099</name>
</gene>
<dbReference type="EMBL" id="AOJH01000080">
    <property type="protein sequence ID" value="EMA60370.1"/>
    <property type="molecule type" value="Genomic_DNA"/>
</dbReference>
<dbReference type="Proteomes" id="UP000011546">
    <property type="component" value="Unassembled WGS sequence"/>
</dbReference>
<comment type="caution">
    <text evidence="2">The sequence shown here is derived from an EMBL/GenBank/DDBJ whole genome shotgun (WGS) entry which is preliminary data.</text>
</comment>
<feature type="transmembrane region" description="Helical" evidence="1">
    <location>
        <begin position="86"/>
        <end position="108"/>
    </location>
</feature>
<accession>M0NUW9</accession>
<keyword evidence="3" id="KW-1185">Reference proteome</keyword>
<dbReference type="RefSeq" id="WP_008849293.1">
    <property type="nucleotide sequence ID" value="NZ_AOJH01000080.1"/>
</dbReference>
<keyword evidence="1" id="KW-1133">Transmembrane helix</keyword>
<proteinExistence type="predicted"/>
<keyword evidence="1" id="KW-0472">Membrane</keyword>
<feature type="transmembrane region" description="Helical" evidence="1">
    <location>
        <begin position="56"/>
        <end position="74"/>
    </location>
</feature>
<organism evidence="2 3">
    <name type="scientific">Halorubrum kocurii JCM 14978</name>
    <dbReference type="NCBI Taxonomy" id="1230456"/>
    <lineage>
        <taxon>Archaea</taxon>
        <taxon>Methanobacteriati</taxon>
        <taxon>Methanobacteriota</taxon>
        <taxon>Stenosarchaea group</taxon>
        <taxon>Halobacteria</taxon>
        <taxon>Halobacteriales</taxon>
        <taxon>Haloferacaceae</taxon>
        <taxon>Halorubrum</taxon>
    </lineage>
</organism>
<dbReference type="OrthoDB" id="330873at2157"/>
<name>M0NUW9_9EURY</name>
<keyword evidence="1" id="KW-0812">Transmembrane</keyword>
<feature type="transmembrane region" description="Helical" evidence="1">
    <location>
        <begin position="17"/>
        <end position="36"/>
    </location>
</feature>
<dbReference type="STRING" id="1230456.C468_13099"/>
<sequence>MVPSLRSEFGPSSPRRWALLAGVYAFGCGAVTARLLSDVLRVFVEVIGLPPSFPVPLLAVPALLVGSGVWWLLVERNAAYTYPAGIAYGALTALVTGLVWTAWFVVVWSVDLLAAGPTPLLVGLVLALTTVAGVLIGPPILFFRRRSRERSDAAATANSL</sequence>
<reference evidence="2 3" key="1">
    <citation type="journal article" date="2014" name="PLoS Genet.">
        <title>Phylogenetically driven sequencing of extremely halophilic archaea reveals strategies for static and dynamic osmo-response.</title>
        <authorList>
            <person name="Becker E.A."/>
            <person name="Seitzer P.M."/>
            <person name="Tritt A."/>
            <person name="Larsen D."/>
            <person name="Krusor M."/>
            <person name="Yao A.I."/>
            <person name="Wu D."/>
            <person name="Madern D."/>
            <person name="Eisen J.A."/>
            <person name="Darling A.E."/>
            <person name="Facciotti M.T."/>
        </authorList>
    </citation>
    <scope>NUCLEOTIDE SEQUENCE [LARGE SCALE GENOMIC DNA]</scope>
    <source>
        <strain evidence="2 3">JCM 14978</strain>
    </source>
</reference>
<evidence type="ECO:0000313" key="3">
    <source>
        <dbReference type="Proteomes" id="UP000011546"/>
    </source>
</evidence>
<dbReference type="PATRIC" id="fig|1230456.3.peg.2601"/>
<dbReference type="AlphaFoldDB" id="M0NUW9"/>
<protein>
    <submittedName>
        <fullName evidence="2">Uncharacterized protein</fullName>
    </submittedName>
</protein>
<evidence type="ECO:0000256" key="1">
    <source>
        <dbReference type="SAM" id="Phobius"/>
    </source>
</evidence>
<feature type="transmembrane region" description="Helical" evidence="1">
    <location>
        <begin position="120"/>
        <end position="143"/>
    </location>
</feature>